<keyword evidence="1" id="KW-0472">Membrane</keyword>
<reference evidence="2 3" key="1">
    <citation type="journal article" date="2013" name="ISME J.">
        <title>Comparative genomics of pathogenic lineages of Vibrio nigripulchritudo identifies virulence-associated traits.</title>
        <authorList>
            <person name="Goudenege D."/>
            <person name="Labreuche Y."/>
            <person name="Krin E."/>
            <person name="Ansquer D."/>
            <person name="Mangenot S."/>
            <person name="Calteau A."/>
            <person name="Medigue C."/>
            <person name="Mazel D."/>
            <person name="Polz M.F."/>
            <person name="Le Roux F."/>
        </authorList>
    </citation>
    <scope>NUCLEOTIDE SEQUENCE [LARGE SCALE GENOMIC DNA]</scope>
    <source>
        <strain evidence="2 3">SOn1</strain>
    </source>
</reference>
<protein>
    <submittedName>
        <fullName evidence="2">Uncharacterized protein</fullName>
    </submittedName>
</protein>
<dbReference type="AlphaFoldDB" id="A0AAV2VLW9"/>
<feature type="transmembrane region" description="Helical" evidence="1">
    <location>
        <begin position="175"/>
        <end position="196"/>
    </location>
</feature>
<feature type="transmembrane region" description="Helical" evidence="1">
    <location>
        <begin position="107"/>
        <end position="130"/>
    </location>
</feature>
<dbReference type="RefSeq" id="WP_004402347.1">
    <property type="nucleotide sequence ID" value="NZ_LK391965.1"/>
</dbReference>
<comment type="caution">
    <text evidence="2">The sequence shown here is derived from an EMBL/GenBank/DDBJ whole genome shotgun (WGS) entry which is preliminary data.</text>
</comment>
<gene>
    <name evidence="2" type="ORF">VIBNISOn1_1540009</name>
</gene>
<dbReference type="EMBL" id="CAOF01000062">
    <property type="protein sequence ID" value="CCO45643.1"/>
    <property type="molecule type" value="Genomic_DNA"/>
</dbReference>
<sequence length="224" mass="23968">MLDYLLAQLLPMTLGAQLVITLVLQKGDICPGQRGRLHKLLPAFIALWIATSTLSLLGLVTAGLLVAFYSKVQTGKTRNTGSFLVLNVAGIAGLGALVHLIMKSFTVWGGVSVAISGILLGAAFAQLLLVVSRSRLQAFHRILPVVGVTSGMLFALVSLLQAYQLSPEAIEHFTTHILAGFAMLITAILVWCWHIIFAQSPTKVQLGVTICCLIASQYGFQSLI</sequence>
<feature type="transmembrane region" description="Helical" evidence="1">
    <location>
        <begin position="45"/>
        <end position="69"/>
    </location>
</feature>
<proteinExistence type="predicted"/>
<feature type="transmembrane region" description="Helical" evidence="1">
    <location>
        <begin position="142"/>
        <end position="163"/>
    </location>
</feature>
<feature type="transmembrane region" description="Helical" evidence="1">
    <location>
        <begin position="81"/>
        <end position="101"/>
    </location>
</feature>
<keyword evidence="1" id="KW-1133">Transmembrane helix</keyword>
<keyword evidence="1" id="KW-0812">Transmembrane</keyword>
<name>A0AAV2VLW9_9VIBR</name>
<accession>A0AAV2VLW9</accession>
<evidence type="ECO:0000313" key="2">
    <source>
        <dbReference type="EMBL" id="CCO45643.1"/>
    </source>
</evidence>
<evidence type="ECO:0000313" key="3">
    <source>
        <dbReference type="Proteomes" id="UP000018211"/>
    </source>
</evidence>
<organism evidence="2 3">
    <name type="scientific">Vibrio nigripulchritudo SOn1</name>
    <dbReference type="NCBI Taxonomy" id="1238450"/>
    <lineage>
        <taxon>Bacteria</taxon>
        <taxon>Pseudomonadati</taxon>
        <taxon>Pseudomonadota</taxon>
        <taxon>Gammaproteobacteria</taxon>
        <taxon>Vibrionales</taxon>
        <taxon>Vibrionaceae</taxon>
        <taxon>Vibrio</taxon>
    </lineage>
</organism>
<evidence type="ECO:0000256" key="1">
    <source>
        <dbReference type="SAM" id="Phobius"/>
    </source>
</evidence>
<dbReference type="Proteomes" id="UP000018211">
    <property type="component" value="Unassembled WGS sequence"/>
</dbReference>